<dbReference type="NCBIfam" id="TIGR02544">
    <property type="entry name" value="III_secr_YscJ"/>
    <property type="match status" value="1"/>
</dbReference>
<evidence type="ECO:0000256" key="1">
    <source>
        <dbReference type="ARBA" id="ARBA00004459"/>
    </source>
</evidence>
<evidence type="ECO:0000256" key="6">
    <source>
        <dbReference type="ARBA" id="ARBA00023237"/>
    </source>
</evidence>
<evidence type="ECO:0000256" key="2">
    <source>
        <dbReference type="ARBA" id="ARBA00009509"/>
    </source>
</evidence>
<dbReference type="PRINTS" id="PR01338">
    <property type="entry name" value="TYPE3OMKPROT"/>
</dbReference>
<accession>A0A829YIP5</accession>
<comment type="caution">
    <text evidence="10">The sequence shown here is derived from an EMBL/GenBank/DDBJ whole genome shotgun (WGS) entry which is preliminary data.</text>
</comment>
<keyword evidence="8" id="KW-0812">Transmembrane</keyword>
<keyword evidence="5 8" id="KW-0564">Palmitate</keyword>
<evidence type="ECO:0000313" key="11">
    <source>
        <dbReference type="Proteomes" id="UP000445000"/>
    </source>
</evidence>
<dbReference type="InterPro" id="IPR003282">
    <property type="entry name" value="T3SS_SctJ"/>
</dbReference>
<comment type="subcellular location">
    <subcellularLocation>
        <location evidence="1">Cell outer membrane</location>
        <topology evidence="1">Lipid-anchor</topology>
    </subcellularLocation>
</comment>
<keyword evidence="7 8" id="KW-0449">Lipoprotein</keyword>
<feature type="transmembrane region" description="Helical" evidence="8">
    <location>
        <begin position="225"/>
        <end position="258"/>
    </location>
</feature>
<dbReference type="InterPro" id="IPR043427">
    <property type="entry name" value="YscJ/FliF"/>
</dbReference>
<dbReference type="PANTHER" id="PTHR30046">
    <property type="entry name" value="FLAGELLAR M-RING PROTEIN"/>
    <property type="match status" value="1"/>
</dbReference>
<sequence length="280" mass="29926">MSNPFSGRAGGVIRTLALLLSICALAGCKEAVYSQLTESEANDVLVTLLRGGVEAEKRPTDDKQFSVYVREADVATAIELLRADALPAQRYSSLGEVFERNGLISSPTEERMRYIHGLQQELSHTLSEIDGVVVARVHIVVPARDALDTTVKPSSASVFVKHRPDLNMQLFVPAVKDLVVRSIEGLGPDNVSVSLFPARGAATAGTQIPLTKFFGATVASSSTTALWILLAVPWLLVAATLVMLLHASAVGSGFARLLGARKIRASRDEAPAGREDRRAA</sequence>
<feature type="domain" description="Flagellar M-ring N-terminal" evidence="9">
    <location>
        <begin position="31"/>
        <end position="193"/>
    </location>
</feature>
<comment type="similarity">
    <text evidence="2 8">Belongs to the YscJ lipoprotein family.</text>
</comment>
<dbReference type="GO" id="GO:0009306">
    <property type="term" value="P:protein secretion"/>
    <property type="evidence" value="ECO:0007669"/>
    <property type="project" value="InterPro"/>
</dbReference>
<reference evidence="11" key="1">
    <citation type="submission" date="2020-01" db="EMBL/GenBank/DDBJ databases">
        <title>'Steroidobacter agaridevorans' sp. nov., agar-degrading bacteria isolated from rhizosphere soils.</title>
        <authorList>
            <person name="Ikenaga M."/>
            <person name="Kataoka M."/>
            <person name="Murouchi A."/>
            <person name="Katsuragi S."/>
            <person name="Sakai M."/>
        </authorList>
    </citation>
    <scope>NUCLEOTIDE SEQUENCE [LARGE SCALE GENOMIC DNA]</scope>
    <source>
        <strain evidence="11">YU21-B</strain>
    </source>
</reference>
<dbReference type="InterPro" id="IPR006182">
    <property type="entry name" value="FliF_N_dom"/>
</dbReference>
<keyword evidence="4 8" id="KW-0472">Membrane</keyword>
<keyword evidence="6 8" id="KW-0998">Cell outer membrane</keyword>
<dbReference type="PANTHER" id="PTHR30046:SF2">
    <property type="entry name" value="YOP PROTEINS TRANSLOCATION LIPOPROTEIN J"/>
    <property type="match status" value="1"/>
</dbReference>
<keyword evidence="11" id="KW-1185">Reference proteome</keyword>
<dbReference type="Gene3D" id="3.30.300.30">
    <property type="match status" value="1"/>
</dbReference>
<dbReference type="RefSeq" id="WP_161814037.1">
    <property type="nucleotide sequence ID" value="NZ_BLJN01000004.1"/>
</dbReference>
<evidence type="ECO:0000256" key="8">
    <source>
        <dbReference type="RuleBase" id="RU364102"/>
    </source>
</evidence>
<evidence type="ECO:0000256" key="3">
    <source>
        <dbReference type="ARBA" id="ARBA00022729"/>
    </source>
</evidence>
<evidence type="ECO:0000256" key="7">
    <source>
        <dbReference type="ARBA" id="ARBA00023288"/>
    </source>
</evidence>
<organism evidence="10 11">
    <name type="scientific">Steroidobacter agaridevorans</name>
    <dbReference type="NCBI Taxonomy" id="2695856"/>
    <lineage>
        <taxon>Bacteria</taxon>
        <taxon>Pseudomonadati</taxon>
        <taxon>Pseudomonadota</taxon>
        <taxon>Gammaproteobacteria</taxon>
        <taxon>Steroidobacterales</taxon>
        <taxon>Steroidobacteraceae</taxon>
        <taxon>Steroidobacter</taxon>
    </lineage>
</organism>
<evidence type="ECO:0000256" key="5">
    <source>
        <dbReference type="ARBA" id="ARBA00023139"/>
    </source>
</evidence>
<keyword evidence="8" id="KW-1133">Transmembrane helix</keyword>
<protein>
    <recommendedName>
        <fullName evidence="8">Lipoprotein</fullName>
    </recommendedName>
</protein>
<dbReference type="Pfam" id="PF01514">
    <property type="entry name" value="YscJ_FliF"/>
    <property type="match status" value="1"/>
</dbReference>
<evidence type="ECO:0000256" key="4">
    <source>
        <dbReference type="ARBA" id="ARBA00023136"/>
    </source>
</evidence>
<name>A0A829YIP5_9GAMM</name>
<evidence type="ECO:0000259" key="9">
    <source>
        <dbReference type="Pfam" id="PF01514"/>
    </source>
</evidence>
<dbReference type="InterPro" id="IPR045851">
    <property type="entry name" value="AMP-bd_C_sf"/>
</dbReference>
<dbReference type="Gene3D" id="3.30.70.1530">
    <property type="entry name" value="Hypothetical protein rpa1041"/>
    <property type="match status" value="1"/>
</dbReference>
<dbReference type="Proteomes" id="UP000445000">
    <property type="component" value="Unassembled WGS sequence"/>
</dbReference>
<gene>
    <name evidence="10" type="ORF">GCM10011487_43860</name>
</gene>
<evidence type="ECO:0000313" key="10">
    <source>
        <dbReference type="EMBL" id="GFE82386.1"/>
    </source>
</evidence>
<proteinExistence type="inferred from homology"/>
<dbReference type="GO" id="GO:0009279">
    <property type="term" value="C:cell outer membrane"/>
    <property type="evidence" value="ECO:0007669"/>
    <property type="project" value="UniProtKB-SubCell"/>
</dbReference>
<dbReference type="EMBL" id="BLJN01000004">
    <property type="protein sequence ID" value="GFE82386.1"/>
    <property type="molecule type" value="Genomic_DNA"/>
</dbReference>
<dbReference type="AlphaFoldDB" id="A0A829YIP5"/>
<keyword evidence="3 8" id="KW-0732">Signal</keyword>